<evidence type="ECO:0000256" key="1">
    <source>
        <dbReference type="SAM" id="Phobius"/>
    </source>
</evidence>
<evidence type="ECO:0000313" key="2">
    <source>
        <dbReference type="EMBL" id="SFE96813.1"/>
    </source>
</evidence>
<keyword evidence="1" id="KW-0812">Transmembrane</keyword>
<keyword evidence="1" id="KW-0472">Membrane</keyword>
<keyword evidence="1" id="KW-1133">Transmembrane helix</keyword>
<sequence>MDLTMFEAVMATMLAAFALTTWLSWRGGNERSDVRLLAALTGAWGTATAVAVAL</sequence>
<gene>
    <name evidence="2" type="ORF">SAMN04489711_108157</name>
</gene>
<keyword evidence="3" id="KW-1185">Reference proteome</keyword>
<feature type="transmembrane region" description="Helical" evidence="1">
    <location>
        <begin position="36"/>
        <end position="53"/>
    </location>
</feature>
<organism evidence="2 3">
    <name type="scientific">Paracidovorax wautersii</name>
    <dbReference type="NCBI Taxonomy" id="1177982"/>
    <lineage>
        <taxon>Bacteria</taxon>
        <taxon>Pseudomonadati</taxon>
        <taxon>Pseudomonadota</taxon>
        <taxon>Betaproteobacteria</taxon>
        <taxon>Burkholderiales</taxon>
        <taxon>Comamonadaceae</taxon>
        <taxon>Paracidovorax</taxon>
    </lineage>
</organism>
<proteinExistence type="predicted"/>
<evidence type="ECO:0000313" key="3">
    <source>
        <dbReference type="Proteomes" id="UP000199119"/>
    </source>
</evidence>
<feature type="transmembrane region" description="Helical" evidence="1">
    <location>
        <begin position="6"/>
        <end position="24"/>
    </location>
</feature>
<accession>A0A1I2EVQ3</accession>
<dbReference type="RefSeq" id="WP_175518495.1">
    <property type="nucleotide sequence ID" value="NZ_FONX01000008.1"/>
</dbReference>
<name>A0A1I2EVQ3_9BURK</name>
<dbReference type="STRING" id="1177982.SAMN04489711_108157"/>
<dbReference type="Proteomes" id="UP000199119">
    <property type="component" value="Unassembled WGS sequence"/>
</dbReference>
<reference evidence="3" key="1">
    <citation type="submission" date="2016-10" db="EMBL/GenBank/DDBJ databases">
        <authorList>
            <person name="Varghese N."/>
            <person name="Submissions S."/>
        </authorList>
    </citation>
    <scope>NUCLEOTIDE SEQUENCE [LARGE SCALE GENOMIC DNA]</scope>
    <source>
        <strain evidence="3">DSM 27981</strain>
    </source>
</reference>
<dbReference type="AlphaFoldDB" id="A0A1I2EVQ3"/>
<protein>
    <submittedName>
        <fullName evidence="2">Uncharacterized protein</fullName>
    </submittedName>
</protein>
<dbReference type="EMBL" id="FONX01000008">
    <property type="protein sequence ID" value="SFE96813.1"/>
    <property type="molecule type" value="Genomic_DNA"/>
</dbReference>